<evidence type="ECO:0000313" key="5">
    <source>
        <dbReference type="EMBL" id="RIB08862.1"/>
    </source>
</evidence>
<dbReference type="EMBL" id="QKWP01001451">
    <property type="protein sequence ID" value="RIB08862.1"/>
    <property type="molecule type" value="Genomic_DNA"/>
</dbReference>
<dbReference type="InterPro" id="IPR032465">
    <property type="entry name" value="ACMSD"/>
</dbReference>
<name>A0A397UEZ0_9GLOM</name>
<dbReference type="Proteomes" id="UP000266673">
    <property type="component" value="Unassembled WGS sequence"/>
</dbReference>
<evidence type="ECO:0000256" key="1">
    <source>
        <dbReference type="ARBA" id="ARBA00022793"/>
    </source>
</evidence>
<protein>
    <submittedName>
        <fullName evidence="5">Amidohydrolase 2</fullName>
    </submittedName>
</protein>
<evidence type="ECO:0000259" key="4">
    <source>
        <dbReference type="Pfam" id="PF04909"/>
    </source>
</evidence>
<dbReference type="Gene3D" id="3.20.20.140">
    <property type="entry name" value="Metal-dependent hydrolases"/>
    <property type="match status" value="1"/>
</dbReference>
<dbReference type="PANTHER" id="PTHR21240">
    <property type="entry name" value="2-AMINO-3-CARBOXYLMUCONATE-6-SEMIALDEHYDE DECARBOXYLASE"/>
    <property type="match status" value="1"/>
</dbReference>
<keyword evidence="6" id="KW-1185">Reference proteome</keyword>
<keyword evidence="1 3" id="KW-0210">Decarboxylase</keyword>
<dbReference type="OrthoDB" id="432010at2759"/>
<dbReference type="AlphaFoldDB" id="A0A397UEZ0"/>
<feature type="domain" description="Amidohydrolase-related" evidence="4">
    <location>
        <begin position="90"/>
        <end position="291"/>
    </location>
</feature>
<evidence type="ECO:0000256" key="3">
    <source>
        <dbReference type="RuleBase" id="RU366045"/>
    </source>
</evidence>
<reference evidence="5 6" key="1">
    <citation type="submission" date="2018-06" db="EMBL/GenBank/DDBJ databases">
        <title>Comparative genomics reveals the genomic features of Rhizophagus irregularis, R. cerebriforme, R. diaphanum and Gigaspora rosea, and their symbiotic lifestyle signature.</title>
        <authorList>
            <person name="Morin E."/>
            <person name="San Clemente H."/>
            <person name="Chen E.C.H."/>
            <person name="De La Providencia I."/>
            <person name="Hainaut M."/>
            <person name="Kuo A."/>
            <person name="Kohler A."/>
            <person name="Murat C."/>
            <person name="Tang N."/>
            <person name="Roy S."/>
            <person name="Loubradou J."/>
            <person name="Henrissat B."/>
            <person name="Grigoriev I.V."/>
            <person name="Corradi N."/>
            <person name="Roux C."/>
            <person name="Martin F.M."/>
        </authorList>
    </citation>
    <scope>NUCLEOTIDE SEQUENCE [LARGE SCALE GENOMIC DNA]</scope>
    <source>
        <strain evidence="5 6">DAOM 194757</strain>
    </source>
</reference>
<dbReference type="InterPro" id="IPR032466">
    <property type="entry name" value="Metal_Hydrolase"/>
</dbReference>
<dbReference type="STRING" id="44941.A0A397UEZ0"/>
<keyword evidence="5" id="KW-0378">Hydrolase</keyword>
<dbReference type="InterPro" id="IPR006680">
    <property type="entry name" value="Amidohydro-rel"/>
</dbReference>
<proteinExistence type="inferred from homology"/>
<evidence type="ECO:0000313" key="6">
    <source>
        <dbReference type="Proteomes" id="UP000266673"/>
    </source>
</evidence>
<evidence type="ECO:0000256" key="2">
    <source>
        <dbReference type="ARBA" id="ARBA00023239"/>
    </source>
</evidence>
<accession>A0A397UEZ0</accession>
<dbReference type="Pfam" id="PF04909">
    <property type="entry name" value="Amidohydro_2"/>
    <property type="match status" value="1"/>
</dbReference>
<comment type="similarity">
    <text evidence="3">Belongs to the metallo-dependent hydrolases superfamily.</text>
</comment>
<gene>
    <name evidence="5" type="ORF">C2G38_2146848</name>
</gene>
<sequence length="297" mass="34287">MSGTYRSLKFTSKNDFEKAWDIDAWCQIAHPDFIKGVPEVSRLFQQSKTPLEYSEKGVTPEQTIELLNEAGVEKLCLNAWYRPGKVIISNDVVSEWVQKYPDRFIGIAGVNLLDPYDAVKELERAVNVLGFKGLRVIPWLYGLPPNDKHYYPLYVKCIEFDIPFFTQVGHTGPLCPSETGRPIPYIDEIALKFPQLKIVGGHIGYPWTNEMISLCWKHPNVYIDTSAYLPRYYPSELIHYMQTYGQDKVCYGTNFPQLSWKDTMKQVDELDLNDKIKEKFLYGNIAKLLKLENKAKL</sequence>
<comment type="caution">
    <text evidence="5">The sequence shown here is derived from an EMBL/GenBank/DDBJ whole genome shotgun (WGS) entry which is preliminary data.</text>
</comment>
<dbReference type="GO" id="GO:0016831">
    <property type="term" value="F:carboxy-lyase activity"/>
    <property type="evidence" value="ECO:0007669"/>
    <property type="project" value="UniProtKB-KW"/>
</dbReference>
<dbReference type="GO" id="GO:0016787">
    <property type="term" value="F:hydrolase activity"/>
    <property type="evidence" value="ECO:0007669"/>
    <property type="project" value="UniProtKB-KW"/>
</dbReference>
<keyword evidence="2 3" id="KW-0456">Lyase</keyword>
<dbReference type="SUPFAM" id="SSF51556">
    <property type="entry name" value="Metallo-dependent hydrolases"/>
    <property type="match status" value="1"/>
</dbReference>
<dbReference type="PANTHER" id="PTHR21240:SF19">
    <property type="entry name" value="CATALYTIC_ HYDROLASE"/>
    <property type="match status" value="1"/>
</dbReference>
<organism evidence="5 6">
    <name type="scientific">Gigaspora rosea</name>
    <dbReference type="NCBI Taxonomy" id="44941"/>
    <lineage>
        <taxon>Eukaryota</taxon>
        <taxon>Fungi</taxon>
        <taxon>Fungi incertae sedis</taxon>
        <taxon>Mucoromycota</taxon>
        <taxon>Glomeromycotina</taxon>
        <taxon>Glomeromycetes</taxon>
        <taxon>Diversisporales</taxon>
        <taxon>Gigasporaceae</taxon>
        <taxon>Gigaspora</taxon>
    </lineage>
</organism>